<dbReference type="EMBL" id="HACM01002548">
    <property type="protein sequence ID" value="CRZ02990.1"/>
    <property type="molecule type" value="Transcribed_RNA"/>
</dbReference>
<organism evidence="2">
    <name type="scientific">Spongospora subterranea</name>
    <dbReference type="NCBI Taxonomy" id="70186"/>
    <lineage>
        <taxon>Eukaryota</taxon>
        <taxon>Sar</taxon>
        <taxon>Rhizaria</taxon>
        <taxon>Endomyxa</taxon>
        <taxon>Phytomyxea</taxon>
        <taxon>Plasmodiophorida</taxon>
        <taxon>Plasmodiophoridae</taxon>
        <taxon>Spongospora</taxon>
    </lineage>
</organism>
<evidence type="ECO:0000313" key="2">
    <source>
        <dbReference type="EMBL" id="CRZ02990.1"/>
    </source>
</evidence>
<accession>A0A0H5QLG7</accession>
<name>A0A0H5QLG7_9EUKA</name>
<dbReference type="AlphaFoldDB" id="A0A0H5QLG7"/>
<sequence>MAQGVKHSRPAALGSSLRSQKKSGVGKRVKNAPSKHKKGSPSTLTAAINRNIEALIVQRAGAAGSGFNIVSQSKQTVVKQRRKDLQTVVANRLARKIVSKADAHIADIRKEIIAMETSNDMDL</sequence>
<feature type="region of interest" description="Disordered" evidence="1">
    <location>
        <begin position="1"/>
        <end position="44"/>
    </location>
</feature>
<reference evidence="2" key="1">
    <citation type="submission" date="2015-04" db="EMBL/GenBank/DDBJ databases">
        <title>The genome sequence of the plant pathogenic Rhizarian Plasmodiophora brassicae reveals insights in its biotrophic life cycle and the origin of chitin synthesis.</title>
        <authorList>
            <person name="Schwelm A."/>
            <person name="Fogelqvist J."/>
            <person name="Knaust A."/>
            <person name="Julke S."/>
            <person name="Lilja T."/>
            <person name="Dhandapani V."/>
            <person name="Bonilla-Rosso G."/>
            <person name="Karlsson M."/>
            <person name="Shevchenko A."/>
            <person name="Choi S.R."/>
            <person name="Kim H.G."/>
            <person name="Park J.Y."/>
            <person name="Lim Y.P."/>
            <person name="Ludwig-Muller J."/>
            <person name="Dixelius C."/>
        </authorList>
    </citation>
    <scope>NUCLEOTIDE SEQUENCE</scope>
    <source>
        <tissue evidence="2">Potato root galls</tissue>
    </source>
</reference>
<proteinExistence type="predicted"/>
<protein>
    <submittedName>
        <fullName evidence="2">Uncharacterized protein</fullName>
    </submittedName>
</protein>
<evidence type="ECO:0000256" key="1">
    <source>
        <dbReference type="SAM" id="MobiDB-lite"/>
    </source>
</evidence>
<feature type="compositionally biased region" description="Basic residues" evidence="1">
    <location>
        <begin position="19"/>
        <end position="39"/>
    </location>
</feature>